<comment type="caution">
    <text evidence="1">The sequence shown here is derived from an EMBL/GenBank/DDBJ whole genome shotgun (WGS) entry which is preliminary data.</text>
</comment>
<evidence type="ECO:0000313" key="2">
    <source>
        <dbReference type="Proteomes" id="UP000176714"/>
    </source>
</evidence>
<sequence>MATATTREEVARRVHSMTTSGISFDLFGKVHTYELFGHAAAGVALLHKVPLKEAEEMLLKGAG</sequence>
<accession>A0A1F6ERN2</accession>
<reference evidence="1 2" key="1">
    <citation type="journal article" date="2016" name="Nat. Commun.">
        <title>Thousands of microbial genomes shed light on interconnected biogeochemical processes in an aquifer system.</title>
        <authorList>
            <person name="Anantharaman K."/>
            <person name="Brown C.T."/>
            <person name="Hug L.A."/>
            <person name="Sharon I."/>
            <person name="Castelle C.J."/>
            <person name="Probst A.J."/>
            <person name="Thomas B.C."/>
            <person name="Singh A."/>
            <person name="Wilkins M.J."/>
            <person name="Karaoz U."/>
            <person name="Brodie E.L."/>
            <person name="Williams K.H."/>
            <person name="Hubbard S.S."/>
            <person name="Banfield J.F."/>
        </authorList>
    </citation>
    <scope>NUCLEOTIDE SEQUENCE [LARGE SCALE GENOMIC DNA]</scope>
</reference>
<proteinExistence type="predicted"/>
<name>A0A1F6ERN2_9BACT</name>
<gene>
    <name evidence="1" type="ORF">A2950_01405</name>
</gene>
<dbReference type="AlphaFoldDB" id="A0A1F6ERN2"/>
<organism evidence="1 2">
    <name type="scientific">Candidatus Kaiserbacteria bacterium RIFCSPLOWO2_01_FULL_55_19</name>
    <dbReference type="NCBI Taxonomy" id="1798516"/>
    <lineage>
        <taxon>Bacteria</taxon>
        <taxon>Candidatus Kaiseribacteriota</taxon>
    </lineage>
</organism>
<evidence type="ECO:0000313" key="1">
    <source>
        <dbReference type="EMBL" id="OGG76259.1"/>
    </source>
</evidence>
<dbReference type="EMBL" id="MFMD01000036">
    <property type="protein sequence ID" value="OGG76259.1"/>
    <property type="molecule type" value="Genomic_DNA"/>
</dbReference>
<protein>
    <submittedName>
        <fullName evidence="1">Uncharacterized protein</fullName>
    </submittedName>
</protein>
<dbReference type="Proteomes" id="UP000176714">
    <property type="component" value="Unassembled WGS sequence"/>
</dbReference>